<comment type="caution">
    <text evidence="1">The sequence shown here is derived from an EMBL/GenBank/DDBJ whole genome shotgun (WGS) entry which is preliminary data.</text>
</comment>
<evidence type="ECO:0000313" key="1">
    <source>
        <dbReference type="EMBL" id="GAT18825.1"/>
    </source>
</evidence>
<protein>
    <submittedName>
        <fullName evidence="1">Uncharacterized protein</fullName>
    </submittedName>
</protein>
<dbReference type="EMBL" id="BCWF01000001">
    <property type="protein sequence ID" value="GAT18825.1"/>
    <property type="molecule type" value="Genomic_DNA"/>
</dbReference>
<organism evidence="1 2">
    <name type="scientific">Aspergillus kawachii</name>
    <name type="common">White koji mold</name>
    <name type="synonym">Aspergillus awamori var. kawachi</name>
    <dbReference type="NCBI Taxonomy" id="1069201"/>
    <lineage>
        <taxon>Eukaryota</taxon>
        <taxon>Fungi</taxon>
        <taxon>Dikarya</taxon>
        <taxon>Ascomycota</taxon>
        <taxon>Pezizomycotina</taxon>
        <taxon>Eurotiomycetes</taxon>
        <taxon>Eurotiomycetidae</taxon>
        <taxon>Eurotiales</taxon>
        <taxon>Aspergillaceae</taxon>
        <taxon>Aspergillus</taxon>
        <taxon>Aspergillus subgen. Circumdati</taxon>
    </lineage>
</organism>
<sequence>MKIIGETNVYDDPFGGLPGTKTDDVDEVFGAYDEPYTLDMVVAILALQDGIIHALKYEENM</sequence>
<accession>A0A146EXV9</accession>
<reference evidence="2" key="2">
    <citation type="submission" date="2016-02" db="EMBL/GenBank/DDBJ databases">
        <title>Genome sequencing of Aspergillus luchuensis NBRC 4314.</title>
        <authorList>
            <person name="Yamada O."/>
        </authorList>
    </citation>
    <scope>NUCLEOTIDE SEQUENCE [LARGE SCALE GENOMIC DNA]</scope>
    <source>
        <strain evidence="2">RIB 2604</strain>
    </source>
</reference>
<proteinExistence type="predicted"/>
<evidence type="ECO:0000313" key="2">
    <source>
        <dbReference type="Proteomes" id="UP000075230"/>
    </source>
</evidence>
<reference evidence="1 2" key="1">
    <citation type="journal article" date="2016" name="DNA Res.">
        <title>Genome sequence of Aspergillus luchuensis NBRC 4314.</title>
        <authorList>
            <person name="Yamada O."/>
            <person name="Machida M."/>
            <person name="Hosoyama A."/>
            <person name="Goto M."/>
            <person name="Takahashi T."/>
            <person name="Futagami T."/>
            <person name="Yamagata Y."/>
            <person name="Takeuchi M."/>
            <person name="Kobayashi T."/>
            <person name="Koike H."/>
            <person name="Abe K."/>
            <person name="Asai K."/>
            <person name="Arita M."/>
            <person name="Fujita N."/>
            <person name="Fukuda K."/>
            <person name="Higa K."/>
            <person name="Horikawa H."/>
            <person name="Ishikawa T."/>
            <person name="Jinno K."/>
            <person name="Kato Y."/>
            <person name="Kirimura K."/>
            <person name="Mizutani O."/>
            <person name="Nakasone K."/>
            <person name="Sano M."/>
            <person name="Shiraishi Y."/>
            <person name="Tsukahara M."/>
            <person name="Gomi K."/>
        </authorList>
    </citation>
    <scope>NUCLEOTIDE SEQUENCE [LARGE SCALE GENOMIC DNA]</scope>
    <source>
        <strain evidence="1 2">RIB 2604</strain>
    </source>
</reference>
<gene>
    <name evidence="1" type="ORF">RIB2604_00103240</name>
</gene>
<dbReference type="AlphaFoldDB" id="A0A146EXV9"/>
<name>A0A146EXV9_ASPKA</name>
<dbReference type="Proteomes" id="UP000075230">
    <property type="component" value="Unassembled WGS sequence"/>
</dbReference>